<dbReference type="InterPro" id="IPR003593">
    <property type="entry name" value="AAA+_ATPase"/>
</dbReference>
<dbReference type="PANTHER" id="PTHR42794:SF2">
    <property type="entry name" value="ABC TRANSPORTER ATP-BINDING PROTEIN"/>
    <property type="match status" value="1"/>
</dbReference>
<dbReference type="OrthoDB" id="5292475at2"/>
<reference evidence="4 5" key="1">
    <citation type="submission" date="2019-09" db="EMBL/GenBank/DDBJ databases">
        <authorList>
            <person name="Li Y."/>
        </authorList>
    </citation>
    <scope>NUCLEOTIDE SEQUENCE [LARGE SCALE GENOMIC DNA]</scope>
    <source>
        <strain evidence="4 5">L3-3HA</strain>
    </source>
</reference>
<dbReference type="InterPro" id="IPR027417">
    <property type="entry name" value="P-loop_NTPase"/>
</dbReference>
<dbReference type="AlphaFoldDB" id="A0A5J5G4P1"/>
<dbReference type="EMBL" id="VYKJ01000002">
    <property type="protein sequence ID" value="KAA9002027.1"/>
    <property type="molecule type" value="Genomic_DNA"/>
</dbReference>
<evidence type="ECO:0000313" key="5">
    <source>
        <dbReference type="Proteomes" id="UP000335415"/>
    </source>
</evidence>
<evidence type="ECO:0000259" key="3">
    <source>
        <dbReference type="PROSITE" id="PS50893"/>
    </source>
</evidence>
<dbReference type="SMART" id="SM00382">
    <property type="entry name" value="AAA"/>
    <property type="match status" value="1"/>
</dbReference>
<accession>A0A5J5G4P1</accession>
<dbReference type="PANTHER" id="PTHR42794">
    <property type="entry name" value="HEMIN IMPORT ATP-BINDING PROTEIN HMUV"/>
    <property type="match status" value="1"/>
</dbReference>
<dbReference type="InterPro" id="IPR003439">
    <property type="entry name" value="ABC_transporter-like_ATP-bd"/>
</dbReference>
<protein>
    <submittedName>
        <fullName evidence="4">ABC transporter ATP-binding protein</fullName>
    </submittedName>
</protein>
<dbReference type="Proteomes" id="UP000335415">
    <property type="component" value="Unassembled WGS sequence"/>
</dbReference>
<keyword evidence="1" id="KW-0547">Nucleotide-binding</keyword>
<dbReference type="GO" id="GO:0005524">
    <property type="term" value="F:ATP binding"/>
    <property type="evidence" value="ECO:0007669"/>
    <property type="project" value="UniProtKB-KW"/>
</dbReference>
<keyword evidence="2 4" id="KW-0067">ATP-binding</keyword>
<dbReference type="Pfam" id="PF00005">
    <property type="entry name" value="ABC_tran"/>
    <property type="match status" value="1"/>
</dbReference>
<dbReference type="GO" id="GO:0016887">
    <property type="term" value="F:ATP hydrolysis activity"/>
    <property type="evidence" value="ECO:0007669"/>
    <property type="project" value="InterPro"/>
</dbReference>
<name>A0A5J5G4P1_9GAMM</name>
<dbReference type="PROSITE" id="PS50893">
    <property type="entry name" value="ABC_TRANSPORTER_2"/>
    <property type="match status" value="1"/>
</dbReference>
<sequence>MSADVLNLADVSVSRGRRRVVDNVSVALRGGGVAAICGPNGAGKSSLLAAIAHLHPFSGRISWNNRRLERHHFAYMPQSGAMRAELSVLEVVLLGRIERLKWRLAGGELEAALAALDSVNMAHLANRKINTLSGGQQQLVLLAQRLVKQPRLLLLDEPTSALDIRRQLVVLELLARYARQSGALVVMVLHDLSLAARYASTLLLIDEGRLIRAGEPMAVLQPAALLTAYHIETEVLRTTAGHAIIAPLRPAEGKESH</sequence>
<keyword evidence="5" id="KW-1185">Reference proteome</keyword>
<dbReference type="SUPFAM" id="SSF52540">
    <property type="entry name" value="P-loop containing nucleoside triphosphate hydrolases"/>
    <property type="match status" value="1"/>
</dbReference>
<evidence type="ECO:0000256" key="1">
    <source>
        <dbReference type="ARBA" id="ARBA00022741"/>
    </source>
</evidence>
<evidence type="ECO:0000256" key="2">
    <source>
        <dbReference type="ARBA" id="ARBA00022840"/>
    </source>
</evidence>
<comment type="caution">
    <text evidence="4">The sequence shown here is derived from an EMBL/GenBank/DDBJ whole genome shotgun (WGS) entry which is preliminary data.</text>
</comment>
<dbReference type="CDD" id="cd03214">
    <property type="entry name" value="ABC_Iron-Siderophores_B12_Hemin"/>
    <property type="match status" value="1"/>
</dbReference>
<proteinExistence type="predicted"/>
<organism evidence="4 5">
    <name type="scientific">Affinibrenneria salicis</name>
    <dbReference type="NCBI Taxonomy" id="2590031"/>
    <lineage>
        <taxon>Bacteria</taxon>
        <taxon>Pseudomonadati</taxon>
        <taxon>Pseudomonadota</taxon>
        <taxon>Gammaproteobacteria</taxon>
        <taxon>Enterobacterales</taxon>
        <taxon>Pectobacteriaceae</taxon>
        <taxon>Affinibrenneria</taxon>
    </lineage>
</organism>
<gene>
    <name evidence="4" type="ORF">FJU30_07040</name>
</gene>
<dbReference type="RefSeq" id="WP_150434264.1">
    <property type="nucleotide sequence ID" value="NZ_VYKJ01000002.1"/>
</dbReference>
<feature type="domain" description="ABC transporter" evidence="3">
    <location>
        <begin position="6"/>
        <end position="232"/>
    </location>
</feature>
<evidence type="ECO:0000313" key="4">
    <source>
        <dbReference type="EMBL" id="KAA9002027.1"/>
    </source>
</evidence>
<dbReference type="Gene3D" id="3.40.50.300">
    <property type="entry name" value="P-loop containing nucleotide triphosphate hydrolases"/>
    <property type="match status" value="1"/>
</dbReference>